<evidence type="ECO:0000313" key="1">
    <source>
        <dbReference type="EMBL" id="MDY0394763.1"/>
    </source>
</evidence>
<dbReference type="Proteomes" id="UP001281447">
    <property type="component" value="Unassembled WGS sequence"/>
</dbReference>
<name>A0ABU5C609_9BACI</name>
<protein>
    <submittedName>
        <fullName evidence="1">Uncharacterized protein</fullName>
    </submittedName>
</protein>
<comment type="caution">
    <text evidence="1">The sequence shown here is derived from an EMBL/GenBank/DDBJ whole genome shotgun (WGS) entry which is preliminary data.</text>
</comment>
<proteinExistence type="predicted"/>
<accession>A0ABU5C609</accession>
<keyword evidence="2" id="KW-1185">Reference proteome</keyword>
<reference evidence="1 2" key="1">
    <citation type="submission" date="2023-10" db="EMBL/GenBank/DDBJ databases">
        <title>Virgibacillus halophilus 5B73C genome.</title>
        <authorList>
            <person name="Miliotis G."/>
            <person name="Sengupta P."/>
            <person name="Hameed A."/>
            <person name="Chuvochina M."/>
            <person name="Mcdonagh F."/>
            <person name="Simpson A.C."/>
            <person name="Singh N.K."/>
            <person name="Rekha P.D."/>
            <person name="Raman K."/>
            <person name="Hugenholtz P."/>
            <person name="Venkateswaran K."/>
        </authorList>
    </citation>
    <scope>NUCLEOTIDE SEQUENCE [LARGE SCALE GENOMIC DNA]</scope>
    <source>
        <strain evidence="1 2">5B73C</strain>
    </source>
</reference>
<gene>
    <name evidence="1" type="ORF">RWE15_10250</name>
</gene>
<organism evidence="1 2">
    <name type="scientific">Tigheibacillus halophilus</name>
    <dbReference type="NCBI Taxonomy" id="361280"/>
    <lineage>
        <taxon>Bacteria</taxon>
        <taxon>Bacillati</taxon>
        <taxon>Bacillota</taxon>
        <taxon>Bacilli</taxon>
        <taxon>Bacillales</taxon>
        <taxon>Bacillaceae</taxon>
        <taxon>Tigheibacillus</taxon>
    </lineage>
</organism>
<dbReference type="EMBL" id="JAWDIP010000003">
    <property type="protein sequence ID" value="MDY0394763.1"/>
    <property type="molecule type" value="Genomic_DNA"/>
</dbReference>
<evidence type="ECO:0000313" key="2">
    <source>
        <dbReference type="Proteomes" id="UP001281447"/>
    </source>
</evidence>
<sequence length="62" mass="7400">MDDKERLEEIEKDIFINRKSDMTKLLHGDALWLIQQANRVEKLEKENAVISIQLRTAEIKKY</sequence>